<dbReference type="SUPFAM" id="SSF50939">
    <property type="entry name" value="Sialidases"/>
    <property type="match status" value="1"/>
</dbReference>
<evidence type="ECO:0000256" key="5">
    <source>
        <dbReference type="ARBA" id="ARBA00023277"/>
    </source>
</evidence>
<comment type="catalytic activity">
    <reaction evidence="1">
        <text>Hydrolysis of alpha-(2-&gt;3)-, alpha-(2-&gt;6)-, alpha-(2-&gt;8)- glycosidic linkages of terminal sialic acid residues in oligosaccharides, glycoproteins, glycolipids, colominic acid and synthetic substrates.</text>
        <dbReference type="EC" id="3.2.1.18"/>
    </reaction>
</comment>
<dbReference type="InterPro" id="IPR036278">
    <property type="entry name" value="Sialidase_sf"/>
</dbReference>
<evidence type="ECO:0000313" key="9">
    <source>
        <dbReference type="Proteomes" id="UP000324632"/>
    </source>
</evidence>
<dbReference type="PANTHER" id="PTHR10628">
    <property type="entry name" value="SIALIDASE"/>
    <property type="match status" value="1"/>
</dbReference>
<keyword evidence="6" id="KW-0326">Glycosidase</keyword>
<keyword evidence="6" id="KW-0378">Hydrolase</keyword>
<dbReference type="OrthoDB" id="2739686at2759"/>
<keyword evidence="4" id="KW-0443">Lipid metabolism</keyword>
<sequence length="390" mass="44050">MYSETHSGITSKQLRVTTVFKQEEKCPECGPNQVTYRIPALIYINENQTYIAFAEKRKTPNDTDADVLVMRRGMWNDGQVEWDNNHEVVYLACLPNHRSMNPCPVYEKKNKILFLFFITVPVGVSEQAQIKENKNQARICYVTSKDTGITWSHITDLTTDVVGYKVKDWATFAVGPGHGIQTQSGRLIIPAYAYHCHPTHKPTPYAFALYSDDHGSSWHVGEHMSDESCECEMAEIIDHEGKHHLYCNARSRSGHRVEALSKSIGQVFDNPSSAPKLSETGYGCQGSVLSFAPDNISENTWLVYCHPTNPNQRRSLGIYLNKTPWDASGWEELKMILHHGPSGYSDLAQCGDGGYFACLMECGERREDEEVVLVIFKLSDVIQAKLNKFE</sequence>
<dbReference type="CDD" id="cd15482">
    <property type="entry name" value="Sialidase_non-viral"/>
    <property type="match status" value="1"/>
</dbReference>
<dbReference type="InterPro" id="IPR026856">
    <property type="entry name" value="Sialidase_fam"/>
</dbReference>
<dbReference type="EC" id="3.2.1.18" evidence="3"/>
<keyword evidence="5" id="KW-0119">Carbohydrate metabolism</keyword>
<dbReference type="GO" id="GO:0009313">
    <property type="term" value="P:oligosaccharide catabolic process"/>
    <property type="evidence" value="ECO:0007669"/>
    <property type="project" value="TreeGrafter"/>
</dbReference>
<evidence type="ECO:0000259" key="7">
    <source>
        <dbReference type="Pfam" id="PF13088"/>
    </source>
</evidence>
<evidence type="ECO:0000256" key="4">
    <source>
        <dbReference type="ARBA" id="ARBA00022963"/>
    </source>
</evidence>
<dbReference type="GO" id="GO:0005737">
    <property type="term" value="C:cytoplasm"/>
    <property type="evidence" value="ECO:0007669"/>
    <property type="project" value="TreeGrafter"/>
</dbReference>
<reference evidence="8 9" key="1">
    <citation type="journal article" date="2019" name="Mol. Ecol. Resour.">
        <title>Chromosome-level genome assembly of Triplophysa tibetana, a fish adapted to the harsh high-altitude environment of the Tibetan Plateau.</title>
        <authorList>
            <person name="Yang X."/>
            <person name="Liu H."/>
            <person name="Ma Z."/>
            <person name="Zou Y."/>
            <person name="Zou M."/>
            <person name="Mao Y."/>
            <person name="Li X."/>
            <person name="Wang H."/>
            <person name="Chen T."/>
            <person name="Wang W."/>
            <person name="Yang R."/>
        </authorList>
    </citation>
    <scope>NUCLEOTIDE SEQUENCE [LARGE SCALE GENOMIC DNA]</scope>
    <source>
        <strain evidence="8">TTIB1903HZAU</strain>
        <tissue evidence="8">Muscle</tissue>
    </source>
</reference>
<dbReference type="Proteomes" id="UP000324632">
    <property type="component" value="Chromosome 6"/>
</dbReference>
<dbReference type="GO" id="GO:0004308">
    <property type="term" value="F:exo-alpha-sialidase activity"/>
    <property type="evidence" value="ECO:0007669"/>
    <property type="project" value="UniProtKB-EC"/>
</dbReference>
<dbReference type="GO" id="GO:0016020">
    <property type="term" value="C:membrane"/>
    <property type="evidence" value="ECO:0007669"/>
    <property type="project" value="TreeGrafter"/>
</dbReference>
<accession>A0A5A9PC93</accession>
<evidence type="ECO:0000256" key="3">
    <source>
        <dbReference type="ARBA" id="ARBA00012733"/>
    </source>
</evidence>
<dbReference type="GO" id="GO:0006689">
    <property type="term" value="P:ganglioside catabolic process"/>
    <property type="evidence" value="ECO:0007669"/>
    <property type="project" value="TreeGrafter"/>
</dbReference>
<evidence type="ECO:0000256" key="1">
    <source>
        <dbReference type="ARBA" id="ARBA00000427"/>
    </source>
</evidence>
<gene>
    <name evidence="8" type="ORF">E1301_Tti008319</name>
</gene>
<proteinExistence type="inferred from homology"/>
<keyword evidence="4" id="KW-0442">Lipid degradation</keyword>
<organism evidence="8 9">
    <name type="scientific">Triplophysa tibetana</name>
    <dbReference type="NCBI Taxonomy" id="1572043"/>
    <lineage>
        <taxon>Eukaryota</taxon>
        <taxon>Metazoa</taxon>
        <taxon>Chordata</taxon>
        <taxon>Craniata</taxon>
        <taxon>Vertebrata</taxon>
        <taxon>Euteleostomi</taxon>
        <taxon>Actinopterygii</taxon>
        <taxon>Neopterygii</taxon>
        <taxon>Teleostei</taxon>
        <taxon>Ostariophysi</taxon>
        <taxon>Cypriniformes</taxon>
        <taxon>Nemacheilidae</taxon>
        <taxon>Triplophysa</taxon>
    </lineage>
</organism>
<evidence type="ECO:0000256" key="6">
    <source>
        <dbReference type="ARBA" id="ARBA00023295"/>
    </source>
</evidence>
<dbReference type="AlphaFoldDB" id="A0A5A9PC93"/>
<keyword evidence="9" id="KW-1185">Reference proteome</keyword>
<dbReference type="PANTHER" id="PTHR10628:SF23">
    <property type="entry name" value="SIALIDASE-3"/>
    <property type="match status" value="1"/>
</dbReference>
<evidence type="ECO:0000313" key="8">
    <source>
        <dbReference type="EMBL" id="KAA0720054.1"/>
    </source>
</evidence>
<dbReference type="Pfam" id="PF13088">
    <property type="entry name" value="BNR_2"/>
    <property type="match status" value="1"/>
</dbReference>
<dbReference type="InterPro" id="IPR011040">
    <property type="entry name" value="Sialidase"/>
</dbReference>
<evidence type="ECO:0000256" key="2">
    <source>
        <dbReference type="ARBA" id="ARBA00009348"/>
    </source>
</evidence>
<feature type="domain" description="Sialidase" evidence="7">
    <location>
        <begin position="56"/>
        <end position="353"/>
    </location>
</feature>
<dbReference type="Gene3D" id="2.120.10.10">
    <property type="match status" value="1"/>
</dbReference>
<dbReference type="EMBL" id="SOYY01000006">
    <property type="protein sequence ID" value="KAA0720054.1"/>
    <property type="molecule type" value="Genomic_DNA"/>
</dbReference>
<comment type="similarity">
    <text evidence="2">Belongs to the glycosyl hydrolase 33 family.</text>
</comment>
<comment type="caution">
    <text evidence="8">The sequence shown here is derived from an EMBL/GenBank/DDBJ whole genome shotgun (WGS) entry which is preliminary data.</text>
</comment>
<protein>
    <recommendedName>
        <fullName evidence="3">exo-alpha-sialidase</fullName>
        <ecNumber evidence="3">3.2.1.18</ecNumber>
    </recommendedName>
</protein>
<name>A0A5A9PC93_9TELE</name>